<evidence type="ECO:0000313" key="2">
    <source>
        <dbReference type="Proteomes" id="UP001497482"/>
    </source>
</evidence>
<sequence length="173" mass="18740">MVGGDMAWVGGTIIEWKCDIEEGVLRRVPHQDVRTGPGGEGDDISVVEAAQGCVHVTYEVSVGTGARRGNNRGALGGMVDIALSVRDGGSGEVESEVLLSLNKKRWARWLEGVTNESRWHKSTSTRKVKSVFTRLVAARSLASKCVVMKAGYEDLPTSLFTRSATADDRGRHR</sequence>
<gene>
    <name evidence="1" type="ORF">KC01_LOCUS21740</name>
</gene>
<protein>
    <submittedName>
        <fullName evidence="1">Uncharacterized protein</fullName>
    </submittedName>
</protein>
<evidence type="ECO:0000313" key="1">
    <source>
        <dbReference type="EMBL" id="CAL1592494.1"/>
    </source>
</evidence>
<proteinExistence type="predicted"/>
<dbReference type="Proteomes" id="UP001497482">
    <property type="component" value="Chromosome 2"/>
</dbReference>
<dbReference type="AlphaFoldDB" id="A0AAV2KYR2"/>
<organism evidence="1 2">
    <name type="scientific">Knipowitschia caucasica</name>
    <name type="common">Caucasian dwarf goby</name>
    <name type="synonym">Pomatoschistus caucasicus</name>
    <dbReference type="NCBI Taxonomy" id="637954"/>
    <lineage>
        <taxon>Eukaryota</taxon>
        <taxon>Metazoa</taxon>
        <taxon>Chordata</taxon>
        <taxon>Craniata</taxon>
        <taxon>Vertebrata</taxon>
        <taxon>Euteleostomi</taxon>
        <taxon>Actinopterygii</taxon>
        <taxon>Neopterygii</taxon>
        <taxon>Teleostei</taxon>
        <taxon>Neoteleostei</taxon>
        <taxon>Acanthomorphata</taxon>
        <taxon>Gobiaria</taxon>
        <taxon>Gobiiformes</taxon>
        <taxon>Gobioidei</taxon>
        <taxon>Gobiidae</taxon>
        <taxon>Gobiinae</taxon>
        <taxon>Knipowitschia</taxon>
    </lineage>
</organism>
<dbReference type="EMBL" id="OZ035824">
    <property type="protein sequence ID" value="CAL1592494.1"/>
    <property type="molecule type" value="Genomic_DNA"/>
</dbReference>
<reference evidence="1 2" key="1">
    <citation type="submission" date="2024-04" db="EMBL/GenBank/DDBJ databases">
        <authorList>
            <person name="Waldvogel A.-M."/>
            <person name="Schoenle A."/>
        </authorList>
    </citation>
    <scope>NUCLEOTIDE SEQUENCE [LARGE SCALE GENOMIC DNA]</scope>
</reference>
<name>A0AAV2KYR2_KNICA</name>
<keyword evidence="2" id="KW-1185">Reference proteome</keyword>
<accession>A0AAV2KYR2</accession>